<dbReference type="PANTHER" id="PTHR37809">
    <property type="entry name" value="RIBOSOMAL PROTEIN S12 METHYLTHIOTRANSFERASE ACCESSORY FACTOR YCAO"/>
    <property type="match status" value="1"/>
</dbReference>
<name>A0A7X1B660_9BACT</name>
<dbReference type="PANTHER" id="PTHR37809:SF1">
    <property type="entry name" value="RIBOSOMAL PROTEIN S12 METHYLTHIOTRANSFERASE ACCESSORY FACTOR YCAO"/>
    <property type="match status" value="1"/>
</dbReference>
<dbReference type="EMBL" id="JACHVC010000007">
    <property type="protein sequence ID" value="MBC2606099.1"/>
    <property type="molecule type" value="Genomic_DNA"/>
</dbReference>
<dbReference type="NCBIfam" id="TIGR00702">
    <property type="entry name" value="YcaO-type kinase domain"/>
    <property type="match status" value="1"/>
</dbReference>
<evidence type="ECO:0000313" key="2">
    <source>
        <dbReference type="EMBL" id="MBC2606099.1"/>
    </source>
</evidence>
<dbReference type="PROSITE" id="PS51664">
    <property type="entry name" value="YCAO"/>
    <property type="match status" value="1"/>
</dbReference>
<evidence type="ECO:0000313" key="3">
    <source>
        <dbReference type="Proteomes" id="UP000526501"/>
    </source>
</evidence>
<keyword evidence="3" id="KW-1185">Reference proteome</keyword>
<dbReference type="Proteomes" id="UP000526501">
    <property type="component" value="Unassembled WGS sequence"/>
</dbReference>
<dbReference type="Pfam" id="PF02624">
    <property type="entry name" value="YcaO"/>
    <property type="match status" value="1"/>
</dbReference>
<dbReference type="AlphaFoldDB" id="A0A7X1B660"/>
<dbReference type="InterPro" id="IPR003776">
    <property type="entry name" value="YcaO-like_dom"/>
</dbReference>
<sequence>MKDRLPSQTISLIRDSLRDLEILTAETSFIEATSGIYSVTVEDINNGVSTNGKGTTKELALASAYAEFMERLQNDALYNNPVFKSLSSKPHFFADEEYTDVQTLNPTERKLISEIIGGASEKVIQARDKISTVPAFHYNSGRIIRFPNRLHSVFMGSNGMCAGNTPEEAITQGLFEIFERNSIRAVYEKEATFPIFKDSLLESLGVLGMISKLRKHGIAIKVLDASLNGEFPVISVVAVDLENSHYKVGFGSDTHIKTAIERTITEIFQGLNIESFKESLQDTYLTKHHNERLELTKSYCTGTGRYRSEYINETRTTSTIPDCFKIHDEPNEAKLKLLLTHLKGRGLDIYIRNNTVFGFPAFNIHVSKLSNPYSATEEHIADILAYPEAAEILRRGKNASSDQQSLATEIFSRIIKSPEFKYSFSTDNSTKILFPHLSRVRRGSSDFDAYFSIARLAHSTGNYMLAFQSLQEYEKMVNVVNSSILSLYKQFFLLMHHLEDSTKVESILVDLFGPSAREEIQPLFDNDNALENTNYPDCPHCQTCSYKEHCNFETWKATHDRLTRKMIQPDQNLRKVLYSASQPRSA</sequence>
<accession>A0A7X1B660</accession>
<protein>
    <submittedName>
        <fullName evidence="2">YcaO-like family protein</fullName>
    </submittedName>
</protein>
<dbReference type="Gene3D" id="3.30.1330.230">
    <property type="match status" value="1"/>
</dbReference>
<dbReference type="RefSeq" id="WP_185659981.1">
    <property type="nucleotide sequence ID" value="NZ_CAWPOO010000007.1"/>
</dbReference>
<feature type="domain" description="YcaO" evidence="1">
    <location>
        <begin position="52"/>
        <end position="412"/>
    </location>
</feature>
<gene>
    <name evidence="2" type="ORF">H5P27_08580</name>
</gene>
<comment type="caution">
    <text evidence="2">The sequence shown here is derived from an EMBL/GenBank/DDBJ whole genome shotgun (WGS) entry which is preliminary data.</text>
</comment>
<organism evidence="2 3">
    <name type="scientific">Pelagicoccus albus</name>
    <dbReference type="NCBI Taxonomy" id="415222"/>
    <lineage>
        <taxon>Bacteria</taxon>
        <taxon>Pseudomonadati</taxon>
        <taxon>Verrucomicrobiota</taxon>
        <taxon>Opitutia</taxon>
        <taxon>Puniceicoccales</taxon>
        <taxon>Pelagicoccaceae</taxon>
        <taxon>Pelagicoccus</taxon>
    </lineage>
</organism>
<evidence type="ECO:0000259" key="1">
    <source>
        <dbReference type="PROSITE" id="PS51664"/>
    </source>
</evidence>
<proteinExistence type="predicted"/>
<reference evidence="2 3" key="1">
    <citation type="submission" date="2020-07" db="EMBL/GenBank/DDBJ databases">
        <authorList>
            <person name="Feng X."/>
        </authorList>
    </citation>
    <scope>NUCLEOTIDE SEQUENCE [LARGE SCALE GENOMIC DNA]</scope>
    <source>
        <strain evidence="2 3">JCM23202</strain>
    </source>
</reference>